<evidence type="ECO:0000313" key="1">
    <source>
        <dbReference type="EMBL" id="GAJ19096.1"/>
    </source>
</evidence>
<accession>X1VQP9</accession>
<feature type="non-terminal residue" evidence="1">
    <location>
        <position position="1"/>
    </location>
</feature>
<dbReference type="Gene3D" id="1.10.1370.30">
    <property type="match status" value="1"/>
</dbReference>
<dbReference type="EMBL" id="BARW01035273">
    <property type="protein sequence ID" value="GAJ19096.1"/>
    <property type="molecule type" value="Genomic_DNA"/>
</dbReference>
<feature type="non-terminal residue" evidence="1">
    <location>
        <position position="224"/>
    </location>
</feature>
<gene>
    <name evidence="1" type="ORF">S12H4_55056</name>
</gene>
<dbReference type="SUPFAM" id="SSF55486">
    <property type="entry name" value="Metalloproteases ('zincins'), catalytic domain"/>
    <property type="match status" value="1"/>
</dbReference>
<organism evidence="1">
    <name type="scientific">marine sediment metagenome</name>
    <dbReference type="NCBI Taxonomy" id="412755"/>
    <lineage>
        <taxon>unclassified sequences</taxon>
        <taxon>metagenomes</taxon>
        <taxon>ecological metagenomes</taxon>
    </lineage>
</organism>
<comment type="caution">
    <text evidence="1">The sequence shown here is derived from an EMBL/GenBank/DDBJ whole genome shotgun (WGS) entry which is preliminary data.</text>
</comment>
<reference evidence="1" key="1">
    <citation type="journal article" date="2014" name="Front. Microbiol.">
        <title>High frequency of phylogenetically diverse reductive dehalogenase-homologous genes in deep subseafloor sedimentary metagenomes.</title>
        <authorList>
            <person name="Kawai M."/>
            <person name="Futagami T."/>
            <person name="Toyoda A."/>
            <person name="Takaki Y."/>
            <person name="Nishi S."/>
            <person name="Hori S."/>
            <person name="Arai W."/>
            <person name="Tsubouchi T."/>
            <person name="Morono Y."/>
            <person name="Uchiyama I."/>
            <person name="Ito T."/>
            <person name="Fujiyama A."/>
            <person name="Inagaki F."/>
            <person name="Takami H."/>
        </authorList>
    </citation>
    <scope>NUCLEOTIDE SEQUENCE</scope>
    <source>
        <strain evidence="1">Expedition CK06-06</strain>
    </source>
</reference>
<dbReference type="AlphaFoldDB" id="X1VQP9"/>
<proteinExistence type="predicted"/>
<sequence>NIKDKSTGKEKKKAAYLLKFCTEGYIERQVKELIDKIAEDEAQAKIDIEGRKVPFRYSEILMVNEPDKIKRDRIEDKRSKKIAESFNDTLYTYWDTLHRKAVDLGFSSYSELFSYLKEEDFYSLQAKMERLLNETQDLYEKHFTGLLERELGICLKDSRRSDFSFIKRAKKYDRFFKKDNLIPIFTDTLFEIGIDISRYGNIHLDVEERENKSPRAFCCTPKVP</sequence>
<name>X1VQP9_9ZZZZ</name>
<protein>
    <submittedName>
        <fullName evidence="1">Uncharacterized protein</fullName>
    </submittedName>
</protein>